<dbReference type="Pfam" id="PF09480">
    <property type="entry name" value="PrgH"/>
    <property type="match status" value="1"/>
</dbReference>
<protein>
    <recommendedName>
        <fullName evidence="4">PrgH/EprH family type III secretion apparatus protein</fullName>
    </recommendedName>
</protein>
<keyword evidence="1" id="KW-0472">Membrane</keyword>
<sequence length="402" mass="44029">MSYLLKILSGTLAGVEYALGDGDTVFHVGPHRELIDGVASQVFGATENVYYLPEELPPAAFLVRVDADATTAGLRLGERTGADTAWHYRALELQQVMQSAGVHFAVRQRDDAWSAEVVSFILPPASPEHGETSGPIRVAAVPGLPVQRPRLLLGLAVLACIALAAGWMYWNFQPDARVRGLAAVLRDAPGEYQVVAGEDNRLYVFVDDAAGKAWGERASRRLQRGDDIYLVRYVEATRLERLLIDAGQNVVVVRLQPPRQPQIVLAGVATSERRKRVQQILSGQTPYAPQLEISAISDQALTALAQAQLRRLGISSRAEPRGQRVSIVNDVFLDDAGLNAMARTASEFHRHWGRHRISIQLQLWDDLLQGRSYQYSPGQLLSVGNGRWQYSRAAGTDAGASP</sequence>
<dbReference type="GO" id="GO:0016020">
    <property type="term" value="C:membrane"/>
    <property type="evidence" value="ECO:0007669"/>
    <property type="project" value="InterPro"/>
</dbReference>
<evidence type="ECO:0000313" key="3">
    <source>
        <dbReference type="Proteomes" id="UP000547058"/>
    </source>
</evidence>
<accession>A0A7W3IIC4</accession>
<feature type="transmembrane region" description="Helical" evidence="1">
    <location>
        <begin position="151"/>
        <end position="170"/>
    </location>
</feature>
<dbReference type="EMBL" id="JACGXS010000004">
    <property type="protein sequence ID" value="MBA8682071.1"/>
    <property type="molecule type" value="Genomic_DNA"/>
</dbReference>
<reference evidence="2 3" key="1">
    <citation type="submission" date="2020-08" db="EMBL/GenBank/DDBJ databases">
        <title>Stenotrophomonas tumulicola JCM 30961.</title>
        <authorList>
            <person name="Deng Y."/>
        </authorList>
    </citation>
    <scope>NUCLEOTIDE SEQUENCE [LARGE SCALE GENOMIC DNA]</scope>
    <source>
        <strain evidence="2 3">JCM 30961</strain>
    </source>
</reference>
<evidence type="ECO:0008006" key="4">
    <source>
        <dbReference type="Google" id="ProtNLM"/>
    </source>
</evidence>
<dbReference type="Gene3D" id="2.60.200.20">
    <property type="match status" value="1"/>
</dbReference>
<dbReference type="Proteomes" id="UP000547058">
    <property type="component" value="Unassembled WGS sequence"/>
</dbReference>
<comment type="caution">
    <text evidence="2">The sequence shown here is derived from an EMBL/GenBank/DDBJ whole genome shotgun (WGS) entry which is preliminary data.</text>
</comment>
<proteinExistence type="predicted"/>
<gene>
    <name evidence="2" type="ORF">H4O11_09665</name>
</gene>
<dbReference type="RefSeq" id="WP_182339211.1">
    <property type="nucleotide sequence ID" value="NZ_JACGXS010000004.1"/>
</dbReference>
<keyword evidence="1" id="KW-0812">Transmembrane</keyword>
<organism evidence="2 3">
    <name type="scientific">Stenotrophomonas tumulicola</name>
    <dbReference type="NCBI Taxonomy" id="1685415"/>
    <lineage>
        <taxon>Bacteria</taxon>
        <taxon>Pseudomonadati</taxon>
        <taxon>Pseudomonadota</taxon>
        <taxon>Gammaproteobacteria</taxon>
        <taxon>Lysobacterales</taxon>
        <taxon>Lysobacteraceae</taxon>
        <taxon>Stenotrophomonas</taxon>
    </lineage>
</organism>
<evidence type="ECO:0000313" key="2">
    <source>
        <dbReference type="EMBL" id="MBA8682071.1"/>
    </source>
</evidence>
<keyword evidence="3" id="KW-1185">Reference proteome</keyword>
<evidence type="ECO:0000256" key="1">
    <source>
        <dbReference type="SAM" id="Phobius"/>
    </source>
</evidence>
<dbReference type="Gene3D" id="3.30.70.1770">
    <property type="match status" value="1"/>
</dbReference>
<keyword evidence="1" id="KW-1133">Transmembrane helix</keyword>
<dbReference type="AlphaFoldDB" id="A0A7W3IIC4"/>
<name>A0A7W3IIC4_9GAMM</name>
<dbReference type="Gene3D" id="3.30.70.1780">
    <property type="match status" value="1"/>
</dbReference>
<dbReference type="InterPro" id="IPR019029">
    <property type="entry name" value="T3SS_PrgH/EprH-like"/>
</dbReference>